<reference evidence="1" key="1">
    <citation type="journal article" date="2020" name="Environ. Microbiol.">
        <title>The novel and transferable erm(51) gene confers Macrolides, Lincosamides, and Streptogramins B (MLSB) resistance to clonal Rhodococcus equi in the environment.</title>
        <authorList>
            <person name="Huber L."/>
            <person name="Giguere S."/>
            <person name="Slovis N.M."/>
            <person name="Alvarez-Narvaez S."/>
            <person name="Hart K.A."/>
            <person name="Greiter M."/>
            <person name="Morris E.R.A."/>
            <person name="Cohen N.D."/>
        </authorList>
    </citation>
    <scope>NUCLEOTIDE SEQUENCE</scope>
    <source>
        <strain evidence="1">Lh_116_1</strain>
    </source>
</reference>
<dbReference type="EMBL" id="WVBC01000002">
    <property type="protein sequence ID" value="NKT77276.1"/>
    <property type="molecule type" value="Genomic_DNA"/>
</dbReference>
<accession>A0A9Q4ZIN3</accession>
<dbReference type="EMBL" id="WVBC01000021">
    <property type="protein sequence ID" value="NKT78000.1"/>
    <property type="molecule type" value="Genomic_DNA"/>
</dbReference>
<evidence type="ECO:0000313" key="1">
    <source>
        <dbReference type="EMBL" id="NKT77276.1"/>
    </source>
</evidence>
<dbReference type="Proteomes" id="UP000603463">
    <property type="component" value="Unassembled WGS sequence"/>
</dbReference>
<protein>
    <submittedName>
        <fullName evidence="1">Uncharacterized protein</fullName>
    </submittedName>
</protein>
<evidence type="ECO:0000313" key="3">
    <source>
        <dbReference type="Proteomes" id="UP000603463"/>
    </source>
</evidence>
<comment type="caution">
    <text evidence="1">The sequence shown here is derived from an EMBL/GenBank/DDBJ whole genome shotgun (WGS) entry which is preliminary data.</text>
</comment>
<name>A0A9Q4ZIN3_RHOHA</name>
<organism evidence="1 3">
    <name type="scientific">Rhodococcus hoagii</name>
    <name type="common">Corynebacterium equii</name>
    <dbReference type="NCBI Taxonomy" id="43767"/>
    <lineage>
        <taxon>Bacteria</taxon>
        <taxon>Bacillati</taxon>
        <taxon>Actinomycetota</taxon>
        <taxon>Actinomycetes</taxon>
        <taxon>Mycobacteriales</taxon>
        <taxon>Nocardiaceae</taxon>
        <taxon>Prescottella</taxon>
    </lineage>
</organism>
<proteinExistence type="predicted"/>
<evidence type="ECO:0000313" key="2">
    <source>
        <dbReference type="EMBL" id="NKT78000.1"/>
    </source>
</evidence>
<gene>
    <name evidence="1" type="ORF">GS882_03485</name>
    <name evidence="2" type="ORF">GS882_07650</name>
</gene>
<dbReference type="AlphaFoldDB" id="A0A9Q4ZIN3"/>
<sequence>MESIVLDDWTDLKAKADEVLEKVKAPDYKPELVFVDYRDQLTDEGLAAYLHSLKPDARDVDWDKIMDGEWEADSRWNGVQYELDQFFDAQERSDLEDVFPDLFEEIQDVIRDSDSSNPLKELLSNTHSKLYQIDIKGVDLDGVEVDDDRELLEALQQLGFEADTADLEHNMDQLRDMLSNQGDYMRDMRLVVYLDTDEATGLQEFGGTVKDPYVAAVDALHGACFETRIKGVFTVKPGLVMLDSQLGYGSIDKICGVHGPAFDVEVTINKPKKGN</sequence>